<comment type="caution">
    <text evidence="2">The sequence shown here is derived from an EMBL/GenBank/DDBJ whole genome shotgun (WGS) entry which is preliminary data.</text>
</comment>
<evidence type="ECO:0000313" key="3">
    <source>
        <dbReference type="Proteomes" id="UP000004416"/>
    </source>
</evidence>
<dbReference type="Proteomes" id="UP000004416">
    <property type="component" value="Unassembled WGS sequence"/>
</dbReference>
<organism evidence="2 3">
    <name type="scientific">Desulfitobacterium hafniense DP7</name>
    <dbReference type="NCBI Taxonomy" id="537010"/>
    <lineage>
        <taxon>Bacteria</taxon>
        <taxon>Bacillati</taxon>
        <taxon>Bacillota</taxon>
        <taxon>Clostridia</taxon>
        <taxon>Eubacteriales</taxon>
        <taxon>Desulfitobacteriaceae</taxon>
        <taxon>Desulfitobacterium</taxon>
    </lineage>
</organism>
<dbReference type="RefSeq" id="WP_005808582.1">
    <property type="nucleotide sequence ID" value="NZ_JH414442.1"/>
</dbReference>
<evidence type="ECO:0000259" key="1">
    <source>
        <dbReference type="Pfam" id="PF10543"/>
    </source>
</evidence>
<proteinExistence type="predicted"/>
<dbReference type="PATRIC" id="fig|537010.4.peg.404"/>
<dbReference type="HOGENOM" id="CLU_046670_2_2_9"/>
<reference evidence="2 3" key="1">
    <citation type="submission" date="2011-08" db="EMBL/GenBank/DDBJ databases">
        <authorList>
            <person name="Weinstock G."/>
            <person name="Sodergren E."/>
            <person name="Clifton S."/>
            <person name="Fulton L."/>
            <person name="Fulton B."/>
            <person name="Courtney L."/>
            <person name="Fronick C."/>
            <person name="Harrison M."/>
            <person name="Strong C."/>
            <person name="Farmer C."/>
            <person name="Delahaunty K."/>
            <person name="Markovic C."/>
            <person name="Hall O."/>
            <person name="Minx P."/>
            <person name="Tomlinson C."/>
            <person name="Mitreva M."/>
            <person name="Hou S."/>
            <person name="Chen J."/>
            <person name="Wollam A."/>
            <person name="Pepin K.H."/>
            <person name="Johnson M."/>
            <person name="Bhonagiri V."/>
            <person name="Zhang X."/>
            <person name="Suruliraj S."/>
            <person name="Warren W."/>
            <person name="Chinwalla A."/>
            <person name="Mardis E.R."/>
            <person name="Wilson R.K."/>
        </authorList>
    </citation>
    <scope>NUCLEOTIDE SEQUENCE [LARGE SCALE GENOMIC DNA]</scope>
    <source>
        <strain evidence="2 3">DP7</strain>
    </source>
</reference>
<name>G9XHK9_DESHA</name>
<sequence>MDLTVIEHGNQRVLMTQQLAEGYETESQVITNNFNRNKERYQLGKHYFLLEGEELAAFKTTTQIDLPLKLNKLYLWTDKGTLLHAKSLNTDKAWEVYDMLVESYFQPKQPLRLTPNELILSLAQANVVFEKRLDSIEASQEKVSKAIDTLSKSNPDHWQAVMKHQIGRIVASTGMAETKVRGFLYRDLEQETNCNLSARVTKLQERLKKAGVTYRKAMATTKLDAIAHEKKLRLAFEVIVSRYVAKYCDGF</sequence>
<feature type="domain" description="KilA-N DNA-binding" evidence="1">
    <location>
        <begin position="5"/>
        <end position="87"/>
    </location>
</feature>
<dbReference type="Pfam" id="PF10543">
    <property type="entry name" value="ORF6N"/>
    <property type="match status" value="1"/>
</dbReference>
<dbReference type="InterPro" id="IPR018873">
    <property type="entry name" value="KilA-N_DNA-bd_domain"/>
</dbReference>
<accession>G9XHK9</accession>
<gene>
    <name evidence="2" type="ORF">HMPREF0322_00434</name>
</gene>
<evidence type="ECO:0000313" key="2">
    <source>
        <dbReference type="EMBL" id="EHL08792.1"/>
    </source>
</evidence>
<protein>
    <submittedName>
        <fullName evidence="2">Toxin-antitoxin system, toxin component, Bro domain protein</fullName>
    </submittedName>
</protein>
<dbReference type="AlphaFoldDB" id="G9XHK9"/>
<dbReference type="EMBL" id="AFZX01000011">
    <property type="protein sequence ID" value="EHL08792.1"/>
    <property type="molecule type" value="Genomic_DNA"/>
</dbReference>